<dbReference type="PANTHER" id="PTHR12385">
    <property type="entry name" value="CHOLINE TRANSPORTER-LIKE (SLC FAMILY 44)"/>
    <property type="match status" value="1"/>
</dbReference>
<keyword evidence="5 6" id="KW-0472">Membrane</keyword>
<dbReference type="InterPro" id="IPR007603">
    <property type="entry name" value="Choline_transptr-like"/>
</dbReference>
<comment type="subcellular location">
    <subcellularLocation>
        <location evidence="6">Cell membrane</location>
        <topology evidence="6">Multi-pass membrane protein</topology>
    </subcellularLocation>
    <subcellularLocation>
        <location evidence="1">Membrane</location>
        <topology evidence="1">Multi-pass membrane protein</topology>
    </subcellularLocation>
</comment>
<proteinExistence type="inferred from homology"/>
<accession>A0A9W7BHH6</accession>
<evidence type="ECO:0000313" key="8">
    <source>
        <dbReference type="EMBL" id="GMH86964.1"/>
    </source>
</evidence>
<reference evidence="9" key="1">
    <citation type="journal article" date="2023" name="Commun. Biol.">
        <title>Genome analysis of Parmales, the sister group of diatoms, reveals the evolutionary specialization of diatoms from phago-mixotrophs to photoautotrophs.</title>
        <authorList>
            <person name="Ban H."/>
            <person name="Sato S."/>
            <person name="Yoshikawa S."/>
            <person name="Yamada K."/>
            <person name="Nakamura Y."/>
            <person name="Ichinomiya M."/>
            <person name="Sato N."/>
            <person name="Blanc-Mathieu R."/>
            <person name="Endo H."/>
            <person name="Kuwata A."/>
            <person name="Ogata H."/>
        </authorList>
    </citation>
    <scope>NUCLEOTIDE SEQUENCE [LARGE SCALE GENOMIC DNA]</scope>
    <source>
        <strain evidence="9">NIES 3701</strain>
    </source>
</reference>
<evidence type="ECO:0000256" key="6">
    <source>
        <dbReference type="RuleBase" id="RU368066"/>
    </source>
</evidence>
<keyword evidence="3 6" id="KW-0812">Transmembrane</keyword>
<dbReference type="Proteomes" id="UP001165085">
    <property type="component" value="Unassembled WGS sequence"/>
</dbReference>
<feature type="transmembrane region" description="Helical" evidence="6">
    <location>
        <begin position="47"/>
        <end position="72"/>
    </location>
</feature>
<evidence type="ECO:0000256" key="7">
    <source>
        <dbReference type="SAM" id="MobiDB-lite"/>
    </source>
</evidence>
<evidence type="ECO:0000256" key="4">
    <source>
        <dbReference type="ARBA" id="ARBA00022989"/>
    </source>
</evidence>
<evidence type="ECO:0000256" key="3">
    <source>
        <dbReference type="ARBA" id="ARBA00022692"/>
    </source>
</evidence>
<keyword evidence="9" id="KW-1185">Reference proteome</keyword>
<feature type="transmembrane region" description="Helical" evidence="6">
    <location>
        <begin position="148"/>
        <end position="166"/>
    </location>
</feature>
<gene>
    <name evidence="8" type="ORF">TrST_g4855</name>
</gene>
<organism evidence="8 9">
    <name type="scientific">Triparma strigata</name>
    <dbReference type="NCBI Taxonomy" id="1606541"/>
    <lineage>
        <taxon>Eukaryota</taxon>
        <taxon>Sar</taxon>
        <taxon>Stramenopiles</taxon>
        <taxon>Ochrophyta</taxon>
        <taxon>Bolidophyceae</taxon>
        <taxon>Parmales</taxon>
        <taxon>Triparmaceae</taxon>
        <taxon>Triparma</taxon>
    </lineage>
</organism>
<dbReference type="OrthoDB" id="44736at2759"/>
<comment type="similarity">
    <text evidence="2 6">Belongs to the CTL (choline transporter-like) family.</text>
</comment>
<evidence type="ECO:0000313" key="9">
    <source>
        <dbReference type="Proteomes" id="UP001165085"/>
    </source>
</evidence>
<sequence length="491" mass="53446">MSGYSDIEKQQLTAPLTGSSPYQAAPLGQPKQQAERPAQQTGFRDPLFLLLFVGTTVAMTGIAFTKGVSAVTDAASSSDADAGSVSPGTQKAMGVIAILCACAVGLSGLILTYLMKHAESLIRSSLWINIFLTGLFAAVAFVNGQVWVALVFLLFTAINWCYMRAVQRRIPFASANLKVACAAIRDHFSVVFVSYLAVLKGVFWSVVVCLVSFYSYKANEITDDDQPEYNDDGTQKTISDNFGTAMFFIMLSMYWGNEVIRNISHVTTAGTVASWWYDPSRSNVVSGAYCRATTTSLGSIAFGSLIVAVIQMLKEMCNSAERRGEGNIFTCIARCILQCIQNMVEYFNRWAFVYVGIYGDSFISSGKAVWQLFKNRGWTMIINDDLIQRVLLLMALSVGCITGGIGALIPIITGDWLTELSSDTATLQYSFAACGFVIGLCLTMIMVSVVDSAVATVFVCLAEAPNVLESTHPAYFYDLTAAWRECHSIVF</sequence>
<keyword evidence="4 6" id="KW-1133">Transmembrane helix</keyword>
<dbReference type="AlphaFoldDB" id="A0A9W7BHH6"/>
<feature type="transmembrane region" description="Helical" evidence="6">
    <location>
        <begin position="292"/>
        <end position="313"/>
    </location>
</feature>
<evidence type="ECO:0000256" key="1">
    <source>
        <dbReference type="ARBA" id="ARBA00004141"/>
    </source>
</evidence>
<feature type="transmembrane region" description="Helical" evidence="6">
    <location>
        <begin position="429"/>
        <end position="462"/>
    </location>
</feature>
<dbReference type="Pfam" id="PF04515">
    <property type="entry name" value="Choline_transpo"/>
    <property type="match status" value="1"/>
</dbReference>
<dbReference type="EMBL" id="BRXY01000321">
    <property type="protein sequence ID" value="GMH86964.1"/>
    <property type="molecule type" value="Genomic_DNA"/>
</dbReference>
<dbReference type="PANTHER" id="PTHR12385:SF4">
    <property type="entry name" value="PROTEIN PNS1"/>
    <property type="match status" value="1"/>
</dbReference>
<feature type="transmembrane region" description="Helical" evidence="6">
    <location>
        <begin position="390"/>
        <end position="409"/>
    </location>
</feature>
<evidence type="ECO:0000256" key="2">
    <source>
        <dbReference type="ARBA" id="ARBA00007168"/>
    </source>
</evidence>
<dbReference type="GO" id="GO:0022857">
    <property type="term" value="F:transmembrane transporter activity"/>
    <property type="evidence" value="ECO:0007669"/>
    <property type="project" value="UniProtKB-UniRule"/>
</dbReference>
<feature type="region of interest" description="Disordered" evidence="7">
    <location>
        <begin position="15"/>
        <end position="36"/>
    </location>
</feature>
<feature type="transmembrane region" description="Helical" evidence="6">
    <location>
        <begin position="126"/>
        <end position="142"/>
    </location>
</feature>
<protein>
    <recommendedName>
        <fullName evidence="6">Choline transporter-like protein</fullName>
    </recommendedName>
</protein>
<evidence type="ECO:0000256" key="5">
    <source>
        <dbReference type="ARBA" id="ARBA00023136"/>
    </source>
</evidence>
<dbReference type="GO" id="GO:0005886">
    <property type="term" value="C:plasma membrane"/>
    <property type="evidence" value="ECO:0007669"/>
    <property type="project" value="UniProtKB-SubCell"/>
</dbReference>
<feature type="transmembrane region" description="Helical" evidence="6">
    <location>
        <begin position="187"/>
        <end position="214"/>
    </location>
</feature>
<name>A0A9W7BHH6_9STRA</name>
<feature type="transmembrane region" description="Helical" evidence="6">
    <location>
        <begin position="92"/>
        <end position="114"/>
    </location>
</feature>
<comment type="function">
    <text evidence="6">Choline transporter.</text>
</comment>
<comment type="caution">
    <text evidence="8">The sequence shown here is derived from an EMBL/GenBank/DDBJ whole genome shotgun (WGS) entry which is preliminary data.</text>
</comment>